<dbReference type="Gene3D" id="3.40.50.300">
    <property type="entry name" value="P-loop containing nucleotide triphosphate hydrolases"/>
    <property type="match status" value="1"/>
</dbReference>
<keyword evidence="1" id="KW-0677">Repeat</keyword>
<dbReference type="Pfam" id="PF25873">
    <property type="entry name" value="WHD_MalT"/>
    <property type="match status" value="1"/>
</dbReference>
<reference evidence="4 5" key="1">
    <citation type="submission" date="2015-12" db="EMBL/GenBank/DDBJ databases">
        <authorList>
            <person name="Shamseldin A."/>
            <person name="Moawad H."/>
            <person name="Abd El-Rahim W.M."/>
            <person name="Sadowsky M.J."/>
        </authorList>
    </citation>
    <scope>NUCLEOTIDE SEQUENCE [LARGE SCALE GENOMIC DNA]</scope>
    <source>
        <strain evidence="4 5">WF1</strain>
    </source>
</reference>
<sequence>MMPKVRFPGKIIPPLYPSVFKRQRLFDLLTENTHQPLVWVNGPAGSGKTVLVGSWLQQQKARFLWYRMDNGNNASADLFYFLSLSAQRNYPEKRFKLPEFTAEYANDIKAFAGVFFRQLFSVLDKETALVFDNCQEIENEPDFFQVLQIALHELPEGLQIICLSRNRPKSLFSRLSLNKDLLDVGSDSLRFTESESTAFINWLNPGIDVQIASLLQLKAAGWAAALVLLSEQNKQTKISEELPALLEQQDIFNFLMSEILEEMDDTTLQFLTKTAVFTCFTGSMAMALTGNRNTDTILDSLFNKNLLIDRTSDCHPVYCLALPDFAG</sequence>
<dbReference type="InterPro" id="IPR059106">
    <property type="entry name" value="WHD_MalT"/>
</dbReference>
<evidence type="ECO:0000313" key="4">
    <source>
        <dbReference type="EMBL" id="OQK16165.1"/>
    </source>
</evidence>
<dbReference type="Proteomes" id="UP000191980">
    <property type="component" value="Unassembled WGS sequence"/>
</dbReference>
<dbReference type="RefSeq" id="WP_080523541.1">
    <property type="nucleotide sequence ID" value="NZ_LPUF01000002.1"/>
</dbReference>
<feature type="domain" description="Nephrocystin 3-like N-terminal" evidence="2">
    <location>
        <begin position="21"/>
        <end position="165"/>
    </location>
</feature>
<dbReference type="OrthoDB" id="9816555at2"/>
<dbReference type="STRING" id="1420851.AU255_13755"/>
<keyword evidence="5" id="KW-1185">Reference proteome</keyword>
<protein>
    <recommendedName>
        <fullName evidence="6">Orc1-like AAA ATPase domain-containing protein</fullName>
    </recommendedName>
</protein>
<evidence type="ECO:0000259" key="2">
    <source>
        <dbReference type="Pfam" id="PF24883"/>
    </source>
</evidence>
<dbReference type="InterPro" id="IPR056884">
    <property type="entry name" value="NPHP3-like_N"/>
</dbReference>
<name>A0A1V8M3M4_9GAMM</name>
<dbReference type="Pfam" id="PF24883">
    <property type="entry name" value="NPHP3_N"/>
    <property type="match status" value="1"/>
</dbReference>
<comment type="caution">
    <text evidence="4">The sequence shown here is derived from an EMBL/GenBank/DDBJ whole genome shotgun (WGS) entry which is preliminary data.</text>
</comment>
<dbReference type="AlphaFoldDB" id="A0A1V8M3M4"/>
<dbReference type="SUPFAM" id="SSF52540">
    <property type="entry name" value="P-loop containing nucleoside triphosphate hydrolases"/>
    <property type="match status" value="1"/>
</dbReference>
<organism evidence="4 5">
    <name type="scientific">Methyloprofundus sedimenti</name>
    <dbReference type="NCBI Taxonomy" id="1420851"/>
    <lineage>
        <taxon>Bacteria</taxon>
        <taxon>Pseudomonadati</taxon>
        <taxon>Pseudomonadota</taxon>
        <taxon>Gammaproteobacteria</taxon>
        <taxon>Methylococcales</taxon>
        <taxon>Methylococcaceae</taxon>
        <taxon>Methyloprofundus</taxon>
    </lineage>
</organism>
<proteinExistence type="predicted"/>
<dbReference type="InterPro" id="IPR027417">
    <property type="entry name" value="P-loop_NTPase"/>
</dbReference>
<evidence type="ECO:0000256" key="1">
    <source>
        <dbReference type="ARBA" id="ARBA00022737"/>
    </source>
</evidence>
<evidence type="ECO:0000259" key="3">
    <source>
        <dbReference type="Pfam" id="PF25873"/>
    </source>
</evidence>
<dbReference type="EMBL" id="LPUF01000002">
    <property type="protein sequence ID" value="OQK16165.1"/>
    <property type="molecule type" value="Genomic_DNA"/>
</dbReference>
<evidence type="ECO:0000313" key="5">
    <source>
        <dbReference type="Proteomes" id="UP000191980"/>
    </source>
</evidence>
<evidence type="ECO:0008006" key="6">
    <source>
        <dbReference type="Google" id="ProtNLM"/>
    </source>
</evidence>
<feature type="domain" description="MalT-like winged helix" evidence="3">
    <location>
        <begin position="257"/>
        <end position="319"/>
    </location>
</feature>
<accession>A0A1V8M3M4</accession>
<gene>
    <name evidence="4" type="ORF">AU255_13755</name>
</gene>